<dbReference type="Proteomes" id="UP001055439">
    <property type="component" value="Chromosome 2"/>
</dbReference>
<dbReference type="SUPFAM" id="SSF47459">
    <property type="entry name" value="HLH, helix-loop-helix DNA-binding domain"/>
    <property type="match status" value="1"/>
</dbReference>
<proteinExistence type="inferred from homology"/>
<evidence type="ECO:0000256" key="4">
    <source>
        <dbReference type="SAM" id="Coils"/>
    </source>
</evidence>
<dbReference type="InterPro" id="IPR036638">
    <property type="entry name" value="HLH_DNA-bd_sf"/>
</dbReference>
<accession>A0A9E7F3X0</accession>
<feature type="region of interest" description="Disordered" evidence="5">
    <location>
        <begin position="401"/>
        <end position="430"/>
    </location>
</feature>
<keyword evidence="3" id="KW-0804">Transcription</keyword>
<dbReference type="InterPro" id="IPR011598">
    <property type="entry name" value="bHLH_dom"/>
</dbReference>
<name>A0A9E7F3X0_9LILI</name>
<keyword evidence="4" id="KW-0175">Coiled coil</keyword>
<keyword evidence="8" id="KW-1185">Reference proteome</keyword>
<dbReference type="EMBL" id="CP097504">
    <property type="protein sequence ID" value="URD88085.1"/>
    <property type="molecule type" value="Genomic_DNA"/>
</dbReference>
<dbReference type="AlphaFoldDB" id="A0A9E7F3X0"/>
<dbReference type="PANTHER" id="PTHR45959:SF2">
    <property type="entry name" value="BHLH TRANSCRIPTION FACTOR"/>
    <property type="match status" value="1"/>
</dbReference>
<evidence type="ECO:0000256" key="3">
    <source>
        <dbReference type="ARBA" id="ARBA00023163"/>
    </source>
</evidence>
<evidence type="ECO:0000256" key="2">
    <source>
        <dbReference type="ARBA" id="ARBA00023015"/>
    </source>
</evidence>
<evidence type="ECO:0000256" key="1">
    <source>
        <dbReference type="ARBA" id="ARBA00005510"/>
    </source>
</evidence>
<gene>
    <name evidence="7" type="ORF">MUK42_27795</name>
</gene>
<dbReference type="GO" id="GO:0046983">
    <property type="term" value="F:protein dimerization activity"/>
    <property type="evidence" value="ECO:0007669"/>
    <property type="project" value="InterPro"/>
</dbReference>
<feature type="domain" description="BHLH" evidence="6">
    <location>
        <begin position="138"/>
        <end position="187"/>
    </location>
</feature>
<reference evidence="7" key="1">
    <citation type="submission" date="2022-05" db="EMBL/GenBank/DDBJ databases">
        <title>The Musa troglodytarum L. genome provides insights into the mechanism of non-climacteric behaviour and enrichment of carotenoids.</title>
        <authorList>
            <person name="Wang J."/>
        </authorList>
    </citation>
    <scope>NUCLEOTIDE SEQUENCE</scope>
    <source>
        <tissue evidence="7">Leaf</tissue>
    </source>
</reference>
<dbReference type="InterPro" id="IPR052610">
    <property type="entry name" value="bHLH_transcription_regulator"/>
</dbReference>
<evidence type="ECO:0000256" key="5">
    <source>
        <dbReference type="SAM" id="MobiDB-lite"/>
    </source>
</evidence>
<evidence type="ECO:0000259" key="6">
    <source>
        <dbReference type="PROSITE" id="PS50888"/>
    </source>
</evidence>
<feature type="coiled-coil region" evidence="4">
    <location>
        <begin position="177"/>
        <end position="204"/>
    </location>
</feature>
<evidence type="ECO:0000313" key="8">
    <source>
        <dbReference type="Proteomes" id="UP001055439"/>
    </source>
</evidence>
<dbReference type="PROSITE" id="PS50888">
    <property type="entry name" value="BHLH"/>
    <property type="match status" value="1"/>
</dbReference>
<dbReference type="OrthoDB" id="690068at2759"/>
<comment type="similarity">
    <text evidence="1">Belongs to the bHLH protein family.</text>
</comment>
<dbReference type="Gene3D" id="4.10.280.10">
    <property type="entry name" value="Helix-loop-helix DNA-binding domain"/>
    <property type="match status" value="1"/>
</dbReference>
<keyword evidence="2" id="KW-0805">Transcription regulation</keyword>
<dbReference type="SMART" id="SM00353">
    <property type="entry name" value="HLH"/>
    <property type="match status" value="1"/>
</dbReference>
<dbReference type="CDD" id="cd11452">
    <property type="entry name" value="bHLH_AtNAI1_like"/>
    <property type="match status" value="1"/>
</dbReference>
<protein>
    <recommendedName>
        <fullName evidence="6">BHLH domain-containing protein</fullName>
    </recommendedName>
</protein>
<dbReference type="Pfam" id="PF00010">
    <property type="entry name" value="HLH"/>
    <property type="match status" value="1"/>
</dbReference>
<sequence>MVIEEARKEKTALFCFLQQESGITMEALASPCYSDGGMDQSSIKRWELSALDQFSAQQLEVALGSPSSESYTSLPSCHPPNEIVTAAWHSDFHDGAAATAKMKAEMKDVLVLDGSKRKWDTMIRHGTNRPSMGNSSASHNQEHVMAERKRREKLTQRFIALSAVVPGLKKMDKASVLGDAIKYLKQLQEKVKSLEDQVAKRNTESAVLAKRSYDERQRWESLPVEIEARVCQKSILIKIHCENQKGVLVKALSEIEKLHLSVICTSAMSFAISSLDITVMTQASLVGLFTGYCFLHLYTDEPMVAELLSGLELLALDGLYSCSADRRGILHDSEGPGEEAELSFHVIEKTGEELFFFLLKTRLIGAYSPSKDTIMDFYLRSEALIIRSSDVKLMESAETIDEVRESPEDINTEQNPEMGNTFVGEQVSST</sequence>
<organism evidence="7 8">
    <name type="scientific">Musa troglodytarum</name>
    <name type="common">fe'i banana</name>
    <dbReference type="NCBI Taxonomy" id="320322"/>
    <lineage>
        <taxon>Eukaryota</taxon>
        <taxon>Viridiplantae</taxon>
        <taxon>Streptophyta</taxon>
        <taxon>Embryophyta</taxon>
        <taxon>Tracheophyta</taxon>
        <taxon>Spermatophyta</taxon>
        <taxon>Magnoliopsida</taxon>
        <taxon>Liliopsida</taxon>
        <taxon>Zingiberales</taxon>
        <taxon>Musaceae</taxon>
        <taxon>Musa</taxon>
    </lineage>
</organism>
<evidence type="ECO:0000313" key="7">
    <source>
        <dbReference type="EMBL" id="URD88085.1"/>
    </source>
</evidence>
<dbReference type="PANTHER" id="PTHR45959">
    <property type="entry name" value="BHLH TRANSCRIPTION FACTOR"/>
    <property type="match status" value="1"/>
</dbReference>